<keyword evidence="2" id="KW-0808">Transferase</keyword>
<evidence type="ECO:0000313" key="5">
    <source>
        <dbReference type="Proteomes" id="UP000179129"/>
    </source>
</evidence>
<comment type="caution">
    <text evidence="4">The sequence shown here is derived from an EMBL/GenBank/DDBJ whole genome shotgun (WGS) entry which is preliminary data.</text>
</comment>
<evidence type="ECO:0000256" key="2">
    <source>
        <dbReference type="ARBA" id="ARBA00022679"/>
    </source>
</evidence>
<keyword evidence="1" id="KW-0489">Methyltransferase</keyword>
<reference evidence="4 5" key="1">
    <citation type="journal article" date="2016" name="Nat. Commun.">
        <title>Thousands of microbial genomes shed light on interconnected biogeochemical processes in an aquifer system.</title>
        <authorList>
            <person name="Anantharaman K."/>
            <person name="Brown C.T."/>
            <person name="Hug L.A."/>
            <person name="Sharon I."/>
            <person name="Castelle C.J."/>
            <person name="Probst A.J."/>
            <person name="Thomas B.C."/>
            <person name="Singh A."/>
            <person name="Wilkins M.J."/>
            <person name="Karaoz U."/>
            <person name="Brodie E.L."/>
            <person name="Williams K.H."/>
            <person name="Hubbard S.S."/>
            <person name="Banfield J.F."/>
        </authorList>
    </citation>
    <scope>NUCLEOTIDE SEQUENCE [LARGE SCALE GENOMIC DNA]</scope>
</reference>
<dbReference type="CDD" id="cd18097">
    <property type="entry name" value="SpoU-like"/>
    <property type="match status" value="1"/>
</dbReference>
<dbReference type="GO" id="GO:0008173">
    <property type="term" value="F:RNA methyltransferase activity"/>
    <property type="evidence" value="ECO:0007669"/>
    <property type="project" value="InterPro"/>
</dbReference>
<dbReference type="PANTHER" id="PTHR43191:SF7">
    <property type="entry name" value="OBP33PEP LIKE PROTEIN"/>
    <property type="match status" value="1"/>
</dbReference>
<protein>
    <recommendedName>
        <fullName evidence="3">tRNA/rRNA methyltransferase SpoU type domain-containing protein</fullName>
    </recommendedName>
</protein>
<evidence type="ECO:0000256" key="1">
    <source>
        <dbReference type="ARBA" id="ARBA00022603"/>
    </source>
</evidence>
<dbReference type="InterPro" id="IPR051259">
    <property type="entry name" value="rRNA_Methyltransferase"/>
</dbReference>
<evidence type="ECO:0000259" key="3">
    <source>
        <dbReference type="Pfam" id="PF00588"/>
    </source>
</evidence>
<dbReference type="GO" id="GO:0032259">
    <property type="term" value="P:methylation"/>
    <property type="evidence" value="ECO:0007669"/>
    <property type="project" value="UniProtKB-KW"/>
</dbReference>
<gene>
    <name evidence="4" type="ORF">A3F83_11900</name>
</gene>
<dbReference type="SUPFAM" id="SSF75217">
    <property type="entry name" value="alpha/beta knot"/>
    <property type="match status" value="1"/>
</dbReference>
<dbReference type="AlphaFoldDB" id="A0A1F5Z2G9"/>
<dbReference type="InterPro" id="IPR029026">
    <property type="entry name" value="tRNA_m1G_MTases_N"/>
</dbReference>
<sequence length="179" mass="19745">MDDIVQRHHDRAVPIEQYSRLPRLPVTLVLENLRSSFNVGAIFRSCESARVEKLITCGITAHPPNEKVLKTSMGAWEFVPHEHVASAGEAIEKLKAQGLPLFALETTSKSVSLYRTKIPRPVALILGNEALGLSRETLAAADRIIEIPLLGYKNSLNVSVALGIALFEILRQWGELGKE</sequence>
<organism evidence="4 5">
    <name type="scientific">Candidatus Glassbacteria bacterium RIFCSPLOWO2_12_FULL_58_11</name>
    <dbReference type="NCBI Taxonomy" id="1817867"/>
    <lineage>
        <taxon>Bacteria</taxon>
        <taxon>Candidatus Glassiibacteriota</taxon>
    </lineage>
</organism>
<feature type="domain" description="tRNA/rRNA methyltransferase SpoU type" evidence="3">
    <location>
        <begin position="26"/>
        <end position="167"/>
    </location>
</feature>
<dbReference type="Pfam" id="PF00588">
    <property type="entry name" value="SpoU_methylase"/>
    <property type="match status" value="1"/>
</dbReference>
<dbReference type="GO" id="GO:0006396">
    <property type="term" value="P:RNA processing"/>
    <property type="evidence" value="ECO:0007669"/>
    <property type="project" value="InterPro"/>
</dbReference>
<dbReference type="GO" id="GO:0003723">
    <property type="term" value="F:RNA binding"/>
    <property type="evidence" value="ECO:0007669"/>
    <property type="project" value="InterPro"/>
</dbReference>
<dbReference type="InterPro" id="IPR029028">
    <property type="entry name" value="Alpha/beta_knot_MTases"/>
</dbReference>
<dbReference type="PANTHER" id="PTHR43191">
    <property type="entry name" value="RRNA METHYLTRANSFERASE 3"/>
    <property type="match status" value="1"/>
</dbReference>
<dbReference type="STRING" id="1817867.A3F83_11900"/>
<proteinExistence type="predicted"/>
<dbReference type="Gene3D" id="3.40.1280.10">
    <property type="match status" value="1"/>
</dbReference>
<accession>A0A1F5Z2G9</accession>
<dbReference type="EMBL" id="MFIX01000027">
    <property type="protein sequence ID" value="OGG06377.1"/>
    <property type="molecule type" value="Genomic_DNA"/>
</dbReference>
<name>A0A1F5Z2G9_9BACT</name>
<dbReference type="InterPro" id="IPR001537">
    <property type="entry name" value="SpoU_MeTrfase"/>
</dbReference>
<evidence type="ECO:0000313" key="4">
    <source>
        <dbReference type="EMBL" id="OGG06377.1"/>
    </source>
</evidence>
<dbReference type="Proteomes" id="UP000179129">
    <property type="component" value="Unassembled WGS sequence"/>
</dbReference>